<keyword evidence="4" id="KW-1185">Reference proteome</keyword>
<keyword evidence="1" id="KW-0812">Transmembrane</keyword>
<dbReference type="InterPro" id="IPR050879">
    <property type="entry name" value="Acyltransferase_3"/>
</dbReference>
<accession>A0A9W6ILF7</accession>
<reference evidence="3" key="1">
    <citation type="journal article" date="2014" name="Int. J. Syst. Evol. Microbiol.">
        <title>Complete genome sequence of Corynebacterium casei LMG S-19264T (=DSM 44701T), isolated from a smear-ripened cheese.</title>
        <authorList>
            <consortium name="US DOE Joint Genome Institute (JGI-PGF)"/>
            <person name="Walter F."/>
            <person name="Albersmeier A."/>
            <person name="Kalinowski J."/>
            <person name="Ruckert C."/>
        </authorList>
    </citation>
    <scope>NUCLEOTIDE SEQUENCE</scope>
    <source>
        <strain evidence="3">VKM B-1513</strain>
    </source>
</reference>
<feature type="transmembrane region" description="Helical" evidence="1">
    <location>
        <begin position="53"/>
        <end position="74"/>
    </location>
</feature>
<keyword evidence="3" id="KW-0808">Transferase</keyword>
<keyword evidence="1" id="KW-1133">Transmembrane helix</keyword>
<dbReference type="Proteomes" id="UP001143486">
    <property type="component" value="Unassembled WGS sequence"/>
</dbReference>
<evidence type="ECO:0000259" key="2">
    <source>
        <dbReference type="Pfam" id="PF01757"/>
    </source>
</evidence>
<dbReference type="RefSeq" id="WP_271186497.1">
    <property type="nucleotide sequence ID" value="NZ_BSFE01000003.1"/>
</dbReference>
<dbReference type="EMBL" id="BSFE01000003">
    <property type="protein sequence ID" value="GLK52133.1"/>
    <property type="molecule type" value="Genomic_DNA"/>
</dbReference>
<keyword evidence="3" id="KW-0012">Acyltransferase</keyword>
<dbReference type="Pfam" id="PF01757">
    <property type="entry name" value="Acyl_transf_3"/>
    <property type="match status" value="1"/>
</dbReference>
<feature type="transmembrane region" description="Helical" evidence="1">
    <location>
        <begin position="21"/>
        <end position="41"/>
    </location>
</feature>
<dbReference type="GO" id="GO:0016747">
    <property type="term" value="F:acyltransferase activity, transferring groups other than amino-acyl groups"/>
    <property type="evidence" value="ECO:0007669"/>
    <property type="project" value="InterPro"/>
</dbReference>
<sequence length="368" mass="40200">MSKFAFLFRDGLGRLEDKSNNFTAMRIVFALMVLYGHAILIPLGKPYTGTWSLTVDFVVQCALDGFFILSGYMITASAMKTKEISRYATARIFRIFPGLIAAVLIVFAVYPFFTSLSQAEYWSSAETWAFPLKLIGQVDPLAGLPGTFENSPVGHSANGPLWTIRYELMAYLGVGILALIGLYSDRRLVVFWAALTCVFGALVATFGYSGIGEGTITTLARFGPAFMIGAFFFAAREMVRITPAFIALAGVAALAAHELAIGWMMLDIFLASAFLWLGHAHIGGRIGHAVRNVEDVSYGIYILHWPIGLVAFALMPGLNTTQLALIMAPAAILAGWVLRETVEKPALAWKDRLQPRREVRAAAVRDVA</sequence>
<gene>
    <name evidence="3" type="ORF">GCM10017621_16410</name>
</gene>
<dbReference type="InterPro" id="IPR002656">
    <property type="entry name" value="Acyl_transf_3_dom"/>
</dbReference>
<organism evidence="3 4">
    <name type="scientific">Maricaulis virginensis</name>
    <dbReference type="NCBI Taxonomy" id="144022"/>
    <lineage>
        <taxon>Bacteria</taxon>
        <taxon>Pseudomonadati</taxon>
        <taxon>Pseudomonadota</taxon>
        <taxon>Alphaproteobacteria</taxon>
        <taxon>Maricaulales</taxon>
        <taxon>Maricaulaceae</taxon>
        <taxon>Maricaulis</taxon>
    </lineage>
</organism>
<protein>
    <submittedName>
        <fullName evidence="3">Acyltransferase</fullName>
    </submittedName>
</protein>
<feature type="transmembrane region" description="Helical" evidence="1">
    <location>
        <begin position="189"/>
        <end position="208"/>
    </location>
</feature>
<evidence type="ECO:0000256" key="1">
    <source>
        <dbReference type="SAM" id="Phobius"/>
    </source>
</evidence>
<feature type="transmembrane region" description="Helical" evidence="1">
    <location>
        <begin position="296"/>
        <end position="315"/>
    </location>
</feature>
<dbReference type="AlphaFoldDB" id="A0A9W6ILF7"/>
<comment type="caution">
    <text evidence="3">The sequence shown here is derived from an EMBL/GenBank/DDBJ whole genome shotgun (WGS) entry which is preliminary data.</text>
</comment>
<proteinExistence type="predicted"/>
<evidence type="ECO:0000313" key="3">
    <source>
        <dbReference type="EMBL" id="GLK52133.1"/>
    </source>
</evidence>
<name>A0A9W6ILF7_9PROT</name>
<evidence type="ECO:0000313" key="4">
    <source>
        <dbReference type="Proteomes" id="UP001143486"/>
    </source>
</evidence>
<feature type="transmembrane region" description="Helical" evidence="1">
    <location>
        <begin position="263"/>
        <end position="284"/>
    </location>
</feature>
<feature type="transmembrane region" description="Helical" evidence="1">
    <location>
        <begin position="241"/>
        <end position="257"/>
    </location>
</feature>
<feature type="domain" description="Acyltransferase 3" evidence="2">
    <location>
        <begin position="22"/>
        <end position="338"/>
    </location>
</feature>
<keyword evidence="1" id="KW-0472">Membrane</keyword>
<dbReference type="PANTHER" id="PTHR23028">
    <property type="entry name" value="ACETYLTRANSFERASE"/>
    <property type="match status" value="1"/>
</dbReference>
<feature type="transmembrane region" description="Helical" evidence="1">
    <location>
        <begin position="214"/>
        <end position="234"/>
    </location>
</feature>
<feature type="transmembrane region" description="Helical" evidence="1">
    <location>
        <begin position="95"/>
        <end position="113"/>
    </location>
</feature>
<reference evidence="3" key="2">
    <citation type="submission" date="2023-01" db="EMBL/GenBank/DDBJ databases">
        <authorList>
            <person name="Sun Q."/>
            <person name="Evtushenko L."/>
        </authorList>
    </citation>
    <scope>NUCLEOTIDE SEQUENCE</scope>
    <source>
        <strain evidence="3">VKM B-1513</strain>
    </source>
</reference>
<feature type="transmembrane region" description="Helical" evidence="1">
    <location>
        <begin position="164"/>
        <end position="182"/>
    </location>
</feature>